<accession>A0A5M9H9X0</accession>
<name>A0A5M9H9X0_9SPHI</name>
<sequence>MESFVVHTENIEQAKTVKAVLKALKVKFEKLKGEKSYSPEFVAKIKQSEKDFEEGNYTTISLDDIWK</sequence>
<dbReference type="OrthoDB" id="827255at2"/>
<proteinExistence type="predicted"/>
<dbReference type="InterPro" id="IPR020271">
    <property type="entry name" value="Uncharacterised_MJ1172"/>
</dbReference>
<gene>
    <name evidence="1" type="ORF">F1649_12815</name>
</gene>
<evidence type="ECO:0000313" key="2">
    <source>
        <dbReference type="Proteomes" id="UP000322918"/>
    </source>
</evidence>
<comment type="caution">
    <text evidence="1">The sequence shown here is derived from an EMBL/GenBank/DDBJ whole genome shotgun (WGS) entry which is preliminary data.</text>
</comment>
<protein>
    <submittedName>
        <fullName evidence="1">Uncharacterized protein</fullName>
    </submittedName>
</protein>
<dbReference type="Proteomes" id="UP000322918">
    <property type="component" value="Unassembled WGS sequence"/>
</dbReference>
<dbReference type="Pfam" id="PF10884">
    <property type="entry name" value="DUF2683"/>
    <property type="match status" value="1"/>
</dbReference>
<dbReference type="RefSeq" id="WP_141814043.1">
    <property type="nucleotide sequence ID" value="NZ_VFPL01000001.1"/>
</dbReference>
<dbReference type="AlphaFoldDB" id="A0A5M9H9X0"/>
<evidence type="ECO:0000313" key="1">
    <source>
        <dbReference type="EMBL" id="KAA8482018.1"/>
    </source>
</evidence>
<reference evidence="1 2" key="1">
    <citation type="submission" date="2019-09" db="EMBL/GenBank/DDBJ databases">
        <title>Pararcticibacter amylolyticus gen. nov., sp. nov., isolated from a rottenly hemp rope, and reclassification of Pedobacter tournemirensis as Pararcticibacter tournemirensis comb. nov.</title>
        <authorList>
            <person name="Cai Y."/>
        </authorList>
    </citation>
    <scope>NUCLEOTIDE SEQUENCE [LARGE SCALE GENOMIC DNA]</scope>
    <source>
        <strain evidence="1 2">TF5-37.2-LB10</strain>
    </source>
</reference>
<dbReference type="EMBL" id="VWNE01000019">
    <property type="protein sequence ID" value="KAA8482018.1"/>
    <property type="molecule type" value="Genomic_DNA"/>
</dbReference>
<organism evidence="1 2">
    <name type="scientific">Arcticibacter tournemirensis</name>
    <dbReference type="NCBI Taxonomy" id="699437"/>
    <lineage>
        <taxon>Bacteria</taxon>
        <taxon>Pseudomonadati</taxon>
        <taxon>Bacteroidota</taxon>
        <taxon>Sphingobacteriia</taxon>
        <taxon>Sphingobacteriales</taxon>
        <taxon>Sphingobacteriaceae</taxon>
        <taxon>Arcticibacter</taxon>
    </lineage>
</organism>
<keyword evidence="2" id="KW-1185">Reference proteome</keyword>